<gene>
    <name evidence="4" type="ORF">GJB61_25160</name>
</gene>
<dbReference type="InterPro" id="IPR004843">
    <property type="entry name" value="Calcineurin-like_PHP"/>
</dbReference>
<keyword evidence="1" id="KW-0732">Signal</keyword>
<comment type="caution">
    <text evidence="4">The sequence shown here is derived from an EMBL/GenBank/DDBJ whole genome shotgun (WGS) entry which is preliminary data.</text>
</comment>
<evidence type="ECO:0000259" key="3">
    <source>
        <dbReference type="Pfam" id="PF16656"/>
    </source>
</evidence>
<dbReference type="InterPro" id="IPR008963">
    <property type="entry name" value="Purple_acid_Pase-like_N"/>
</dbReference>
<evidence type="ECO:0000256" key="1">
    <source>
        <dbReference type="ARBA" id="ARBA00022729"/>
    </source>
</evidence>
<dbReference type="PANTHER" id="PTHR45867:SF3">
    <property type="entry name" value="ACID PHOSPHATASE TYPE 7"/>
    <property type="match status" value="1"/>
</dbReference>
<protein>
    <submittedName>
        <fullName evidence="4">Serine/threonine protein phosphatase</fullName>
    </submittedName>
</protein>
<dbReference type="AlphaFoldDB" id="A0A7X2H9Z3"/>
<sequence length="461" mass="51268">MFELFRKLGSIKIVVVLVVMGLVLAVVFRVHTGDEGKPESIALTFNGSPQNRMAFTWMAPDKITGTRLEVIEAAKLINAEFPKAGVQAYEGTADTTSVYRSKADKVTGRVIIQRNHKVIADHLKPGTLYAYRAGDGQADHWSAIGTFETESPATKAFQFLYTTDSQGTTEKDFEIWNHTLQQGMAKFPESKFILVAGDLVDNGDIEEQWSWFFNKPQGILANIPLVPLVGNHESSGYTNYSAHFNLPNDSNTGAKPAGSVYSLDYGPAHFMVMNTEYYGGSSDAEVAAFYKKQVEWLRREVATSDKKWKVVFLHKSPYSVALHTQDADVLFFRTQLTKVFDDLGIDMVIGGHDHTYSRSYQMYNNKPLTNIVPDAMGTVVNPAGTLYLLTNAAGNKRYTIADGPFPFAAKYGQPDKEMFTGVTVTDEELSFQAYTTTLKGTTELYDQYSIRKTTLTRKGGF</sequence>
<dbReference type="InterPro" id="IPR029052">
    <property type="entry name" value="Metallo-depent_PP-like"/>
</dbReference>
<organism evidence="4 5">
    <name type="scientific">Paenibacillus monticola</name>
    <dbReference type="NCBI Taxonomy" id="2666075"/>
    <lineage>
        <taxon>Bacteria</taxon>
        <taxon>Bacillati</taxon>
        <taxon>Bacillota</taxon>
        <taxon>Bacilli</taxon>
        <taxon>Bacillales</taxon>
        <taxon>Paenibacillaceae</taxon>
        <taxon>Paenibacillus</taxon>
    </lineage>
</organism>
<dbReference type="SUPFAM" id="SSF49363">
    <property type="entry name" value="Purple acid phosphatase, N-terminal domain"/>
    <property type="match status" value="1"/>
</dbReference>
<dbReference type="Gene3D" id="2.60.40.380">
    <property type="entry name" value="Purple acid phosphatase-like, N-terminal"/>
    <property type="match status" value="1"/>
</dbReference>
<keyword evidence="5" id="KW-1185">Reference proteome</keyword>
<dbReference type="PANTHER" id="PTHR45867">
    <property type="entry name" value="PURPLE ACID PHOSPHATASE"/>
    <property type="match status" value="1"/>
</dbReference>
<evidence type="ECO:0000259" key="2">
    <source>
        <dbReference type="Pfam" id="PF00149"/>
    </source>
</evidence>
<dbReference type="InterPro" id="IPR015914">
    <property type="entry name" value="PAPs_N"/>
</dbReference>
<proteinExistence type="predicted"/>
<dbReference type="Proteomes" id="UP000463051">
    <property type="component" value="Unassembled WGS sequence"/>
</dbReference>
<dbReference type="EMBL" id="WJXB01000013">
    <property type="protein sequence ID" value="MRN56267.1"/>
    <property type="molecule type" value="Genomic_DNA"/>
</dbReference>
<dbReference type="RefSeq" id="WP_154121766.1">
    <property type="nucleotide sequence ID" value="NZ_WJXB01000013.1"/>
</dbReference>
<dbReference type="Gene3D" id="3.60.21.10">
    <property type="match status" value="1"/>
</dbReference>
<dbReference type="GO" id="GO:0046872">
    <property type="term" value="F:metal ion binding"/>
    <property type="evidence" value="ECO:0007669"/>
    <property type="project" value="InterPro"/>
</dbReference>
<dbReference type="Pfam" id="PF16656">
    <property type="entry name" value="Pur_ac_phosph_N"/>
    <property type="match status" value="1"/>
</dbReference>
<feature type="domain" description="Purple acid phosphatase N-terminal" evidence="3">
    <location>
        <begin position="38"/>
        <end position="149"/>
    </location>
</feature>
<feature type="domain" description="Calcineurin-like phosphoesterase" evidence="2">
    <location>
        <begin position="160"/>
        <end position="356"/>
    </location>
</feature>
<evidence type="ECO:0000313" key="5">
    <source>
        <dbReference type="Proteomes" id="UP000463051"/>
    </source>
</evidence>
<accession>A0A7X2H9Z3</accession>
<evidence type="ECO:0000313" key="4">
    <source>
        <dbReference type="EMBL" id="MRN56267.1"/>
    </source>
</evidence>
<dbReference type="GO" id="GO:0003993">
    <property type="term" value="F:acid phosphatase activity"/>
    <property type="evidence" value="ECO:0007669"/>
    <property type="project" value="InterPro"/>
</dbReference>
<dbReference type="Pfam" id="PF00149">
    <property type="entry name" value="Metallophos"/>
    <property type="match status" value="1"/>
</dbReference>
<dbReference type="SUPFAM" id="SSF56300">
    <property type="entry name" value="Metallo-dependent phosphatases"/>
    <property type="match status" value="1"/>
</dbReference>
<name>A0A7X2H9Z3_9BACL</name>
<reference evidence="4 5" key="1">
    <citation type="submission" date="2019-11" db="EMBL/GenBank/DDBJ databases">
        <title>Paenibacillus monticola sp. nov., a novel PGPR strain isolated from mountain sample in China.</title>
        <authorList>
            <person name="Zhao Q."/>
            <person name="Li H.-P."/>
            <person name="Zhang J.-L."/>
        </authorList>
    </citation>
    <scope>NUCLEOTIDE SEQUENCE [LARGE SCALE GENOMIC DNA]</scope>
    <source>
        <strain evidence="4 5">LC-T2</strain>
    </source>
</reference>